<dbReference type="WBParaSite" id="HPBE_0000726001-mRNA-1">
    <property type="protein sequence ID" value="HPBE_0000726001-mRNA-1"/>
    <property type="gene ID" value="HPBE_0000726001"/>
</dbReference>
<accession>A0A3P8BF30</accession>
<reference evidence="4" key="2">
    <citation type="submission" date="2019-09" db="UniProtKB">
        <authorList>
            <consortium name="WormBaseParasite"/>
        </authorList>
    </citation>
    <scope>IDENTIFICATION</scope>
</reference>
<organism evidence="3 4">
    <name type="scientific">Heligmosomoides polygyrus</name>
    <name type="common">Parasitic roundworm</name>
    <dbReference type="NCBI Taxonomy" id="6339"/>
    <lineage>
        <taxon>Eukaryota</taxon>
        <taxon>Metazoa</taxon>
        <taxon>Ecdysozoa</taxon>
        <taxon>Nematoda</taxon>
        <taxon>Chromadorea</taxon>
        <taxon>Rhabditida</taxon>
        <taxon>Rhabditina</taxon>
        <taxon>Rhabditomorpha</taxon>
        <taxon>Strongyloidea</taxon>
        <taxon>Heligmosomidae</taxon>
        <taxon>Heligmosomoides</taxon>
    </lineage>
</organism>
<dbReference type="OrthoDB" id="10519884at2759"/>
<evidence type="ECO:0000313" key="2">
    <source>
        <dbReference type="EMBL" id="VDO71515.1"/>
    </source>
</evidence>
<accession>A0A183FJP2</accession>
<dbReference type="Proteomes" id="UP000050761">
    <property type="component" value="Unassembled WGS sequence"/>
</dbReference>
<gene>
    <name evidence="2" type="ORF">HPBE_LOCUS7261</name>
</gene>
<dbReference type="EMBL" id="UZAH01025845">
    <property type="protein sequence ID" value="VDO71515.1"/>
    <property type="molecule type" value="Genomic_DNA"/>
</dbReference>
<feature type="region of interest" description="Disordered" evidence="1">
    <location>
        <begin position="1"/>
        <end position="26"/>
    </location>
</feature>
<dbReference type="AlphaFoldDB" id="A0A183FJP2"/>
<evidence type="ECO:0000313" key="4">
    <source>
        <dbReference type="WBParaSite" id="HPBE_0000726001-mRNA-1"/>
    </source>
</evidence>
<sequence>MASLSARQRGALIRNKSGDKTPSKGSTMIEAIKRLLSVTMVTVRRRQIGSDKVHNLLLRVDTG</sequence>
<proteinExistence type="predicted"/>
<protein>
    <submittedName>
        <fullName evidence="4">tRNA pseudouridine(13) synthase TruD</fullName>
    </submittedName>
</protein>
<name>A0A183FJP2_HELPZ</name>
<evidence type="ECO:0000256" key="1">
    <source>
        <dbReference type="SAM" id="MobiDB-lite"/>
    </source>
</evidence>
<keyword evidence="3" id="KW-1185">Reference proteome</keyword>
<evidence type="ECO:0000313" key="3">
    <source>
        <dbReference type="Proteomes" id="UP000050761"/>
    </source>
</evidence>
<reference evidence="2 3" key="1">
    <citation type="submission" date="2018-11" db="EMBL/GenBank/DDBJ databases">
        <authorList>
            <consortium name="Pathogen Informatics"/>
        </authorList>
    </citation>
    <scope>NUCLEOTIDE SEQUENCE [LARGE SCALE GENOMIC DNA]</scope>
</reference>